<gene>
    <name evidence="1" type="ORF">D6D20_04017</name>
</gene>
<dbReference type="EMBL" id="QZAN01000033">
    <property type="protein sequence ID" value="THW62870.1"/>
    <property type="molecule type" value="Genomic_DNA"/>
</dbReference>
<comment type="caution">
    <text evidence="1">The sequence shown here is derived from an EMBL/GenBank/DDBJ whole genome shotgun (WGS) entry which is preliminary data.</text>
</comment>
<dbReference type="SUPFAM" id="SSF51197">
    <property type="entry name" value="Clavaminate synthase-like"/>
    <property type="match status" value="1"/>
</dbReference>
<dbReference type="Pfam" id="PF07350">
    <property type="entry name" value="Gig2-like"/>
    <property type="match status" value="1"/>
</dbReference>
<dbReference type="InterPro" id="IPR027443">
    <property type="entry name" value="IPNS-like_sf"/>
</dbReference>
<accession>A0A4S8ZDM6</accession>
<dbReference type="InterPro" id="IPR010856">
    <property type="entry name" value="Gig2-like"/>
</dbReference>
<evidence type="ECO:0000313" key="1">
    <source>
        <dbReference type="EMBL" id="THW62870.1"/>
    </source>
</evidence>
<dbReference type="Proteomes" id="UP000310421">
    <property type="component" value="Unassembled WGS sequence"/>
</dbReference>
<proteinExistence type="predicted"/>
<name>A0A4S8ZDM6_AURPU</name>
<organism evidence="1 2">
    <name type="scientific">Aureobasidium pullulans</name>
    <name type="common">Black yeast</name>
    <name type="synonym">Pullularia pullulans</name>
    <dbReference type="NCBI Taxonomy" id="5580"/>
    <lineage>
        <taxon>Eukaryota</taxon>
        <taxon>Fungi</taxon>
        <taxon>Dikarya</taxon>
        <taxon>Ascomycota</taxon>
        <taxon>Pezizomycotina</taxon>
        <taxon>Dothideomycetes</taxon>
        <taxon>Dothideomycetidae</taxon>
        <taxon>Dothideales</taxon>
        <taxon>Saccotheciaceae</taxon>
        <taxon>Aureobasidium</taxon>
    </lineage>
</organism>
<dbReference type="PANTHER" id="PTHR30613">
    <property type="entry name" value="UNCHARACTERIZED PROTEIN YBIU-RELATED"/>
    <property type="match status" value="1"/>
</dbReference>
<reference evidence="1 2" key="1">
    <citation type="submission" date="2018-10" db="EMBL/GenBank/DDBJ databases">
        <title>Fifty Aureobasidium pullulans genomes reveal a recombining polyextremotolerant generalist.</title>
        <authorList>
            <person name="Gostincar C."/>
            <person name="Turk M."/>
            <person name="Zajc J."/>
            <person name="Gunde-Cimerman N."/>
        </authorList>
    </citation>
    <scope>NUCLEOTIDE SEQUENCE [LARGE SCALE GENOMIC DNA]</scope>
    <source>
        <strain evidence="1 2">EXF-10751</strain>
    </source>
</reference>
<evidence type="ECO:0000313" key="2">
    <source>
        <dbReference type="Proteomes" id="UP000310421"/>
    </source>
</evidence>
<dbReference type="AlphaFoldDB" id="A0A4S8ZDM6"/>
<sequence>MGSNGQTSMSDMPTMVLFLKSSLPTRKTSHTHQTLDFYTSSSPYQLGTDLSMPGAVDNTWSPWPQLTLATAKGVQAGTNEYTEAIHSKYGAEALKSSWVQVCKRLESITENIASQGNSVIPELDLEDFLSADMETKHKLKDIGCFIVRHVVSEEQATDWYNELKNYVKDNQAQITVFISNLIVSIKGMPADTPFMFDVYHSPVQQAARSHPNSLAVQRAINALWHDKSENQTTIQEPLSYADGFRIRPENTIFNALPPHIDGGSLSRWVDDTYREVYSAIWSGNPDAFDPYDLSIRKDAKPGLFPGTASQVLRAFQGWTALTSAGANEGSLLLYPDVKTAMAYVILRPLFDAPEDECDIMDATKWTLNAERGWFPGTWRQLPQIVSPASHPHLRLEKCLVNIPTMRPGDTVWWHADMIHGVDVQHTGDHDSAVLYIAAVPTTEANTRYMRQQVVDFKAGVPPEDFARNGTDETIFRGYKGEEGILNGQAGRKAAGLYL</sequence>
<dbReference type="Gene3D" id="2.60.120.330">
    <property type="entry name" value="B-lactam Antibiotic, Isopenicillin N Synthase, Chain"/>
    <property type="match status" value="1"/>
</dbReference>
<dbReference type="PANTHER" id="PTHR30613:SF1">
    <property type="entry name" value="DUF1479 DOMAIN PROTEIN (AFU_ORTHOLOGUE AFUA_5G09280)"/>
    <property type="match status" value="1"/>
</dbReference>
<protein>
    <submittedName>
        <fullName evidence="1">DUF1479-domain-containing protein</fullName>
    </submittedName>
</protein>